<evidence type="ECO:0000313" key="2">
    <source>
        <dbReference type="Proteomes" id="UP000827976"/>
    </source>
</evidence>
<dbReference type="Proteomes" id="UP000827976">
    <property type="component" value="Chromosome 5"/>
</dbReference>
<sequence>MPKEESLIGTCYFDPEVNMTWRDAKDFWSVLWHQEELVHKKRRWLMGFPSTSMSEDARKRVKRPKFLATKFLPESLVRRDEVSFETVKTKIAKSLGSFTQGKYHVVQDYLAHFDKHQTQTYVEHTAQFLKTFYSIMDDLNNTALLVIANTVTSSKVSFDRTRQQMKKIIKEYLPKTIAESDLNGRIALLNTLSQIFQKPDNFREKQLKICTPFCESLQKSIQNLLERLHEMPIQTLLAMNRKLKGIKAVPRFPPTVSISCKKELFKDRIRKRCDQMMLKLKKGMDLPKPLAKALSIMLLFLKYESGCTDITISEFFPFMPKTMELQNDILRALWSLQKVKHSELKALQSLIDPKAEIPWKTFRTTLTKYLMEYLFECDETELSAEAHGILVMINRRSRRQACLISKETKEDEIESVLNVSCQLKQFFLDILPETATHEDSAEEMESDDQSENNDFVLSDRDYYSYNDELNHQHVCDSITNNELEATGESFSSRTSNMDQGAATDSQKNINQTNLDQDADTNAIIASSKLVEHGQNTYQLIQDICDETSLLSHKVIGHWLDKIMQLEGRQTDAITRSYLRGEPSHPVDLQGSDTEDHLDAPNGDKRALILFQVVEELLPNFPMSSLQRLKDSLGLS</sequence>
<comment type="caution">
    <text evidence="1">The sequence shown here is derived from an EMBL/GenBank/DDBJ whole genome shotgun (WGS) entry which is preliminary data.</text>
</comment>
<proteinExistence type="predicted"/>
<name>A0ACB7W0U8_DIOAL</name>
<gene>
    <name evidence="1" type="ORF">IHE45_05G047500</name>
</gene>
<evidence type="ECO:0000313" key="1">
    <source>
        <dbReference type="EMBL" id="KAH7681243.1"/>
    </source>
</evidence>
<dbReference type="EMBL" id="CM037015">
    <property type="protein sequence ID" value="KAH7681243.1"/>
    <property type="molecule type" value="Genomic_DNA"/>
</dbReference>
<reference evidence="2" key="1">
    <citation type="journal article" date="2022" name="Nat. Commun.">
        <title>Chromosome evolution and the genetic basis of agronomically important traits in greater yam.</title>
        <authorList>
            <person name="Bredeson J.V."/>
            <person name="Lyons J.B."/>
            <person name="Oniyinde I.O."/>
            <person name="Okereke N.R."/>
            <person name="Kolade O."/>
            <person name="Nnabue I."/>
            <person name="Nwadili C.O."/>
            <person name="Hribova E."/>
            <person name="Parker M."/>
            <person name="Nwogha J."/>
            <person name="Shu S."/>
            <person name="Carlson J."/>
            <person name="Kariba R."/>
            <person name="Muthemba S."/>
            <person name="Knop K."/>
            <person name="Barton G.J."/>
            <person name="Sherwood A.V."/>
            <person name="Lopez-Montes A."/>
            <person name="Asiedu R."/>
            <person name="Jamnadass R."/>
            <person name="Muchugi A."/>
            <person name="Goodstein D."/>
            <person name="Egesi C.N."/>
            <person name="Featherston J."/>
            <person name="Asfaw A."/>
            <person name="Simpson G.G."/>
            <person name="Dolezel J."/>
            <person name="Hendre P.S."/>
            <person name="Van Deynze A."/>
            <person name="Kumar P.L."/>
            <person name="Obidiegwu J.E."/>
            <person name="Bhattacharjee R."/>
            <person name="Rokhsar D.S."/>
        </authorList>
    </citation>
    <scope>NUCLEOTIDE SEQUENCE [LARGE SCALE GENOMIC DNA]</scope>
    <source>
        <strain evidence="2">cv. TDa95/00328</strain>
    </source>
</reference>
<accession>A0ACB7W0U8</accession>
<keyword evidence="2" id="KW-1185">Reference proteome</keyword>
<organism evidence="1 2">
    <name type="scientific">Dioscorea alata</name>
    <name type="common">Purple yam</name>
    <dbReference type="NCBI Taxonomy" id="55571"/>
    <lineage>
        <taxon>Eukaryota</taxon>
        <taxon>Viridiplantae</taxon>
        <taxon>Streptophyta</taxon>
        <taxon>Embryophyta</taxon>
        <taxon>Tracheophyta</taxon>
        <taxon>Spermatophyta</taxon>
        <taxon>Magnoliopsida</taxon>
        <taxon>Liliopsida</taxon>
        <taxon>Dioscoreales</taxon>
        <taxon>Dioscoreaceae</taxon>
        <taxon>Dioscorea</taxon>
    </lineage>
</organism>
<protein>
    <submittedName>
        <fullName evidence="1">Armadillo-type fold-containing protein</fullName>
    </submittedName>
</protein>